<evidence type="ECO:0000256" key="1">
    <source>
        <dbReference type="SAM" id="MobiDB-lite"/>
    </source>
</evidence>
<dbReference type="Proteomes" id="UP000438429">
    <property type="component" value="Unassembled WGS sequence"/>
</dbReference>
<name>A0A6A4TIH7_SCOMX</name>
<evidence type="ECO:0000313" key="3">
    <source>
        <dbReference type="Proteomes" id="UP000438429"/>
    </source>
</evidence>
<sequence>MSEISEASGELEGTCESICNSPPQEERSITRVTCTDAADQSLSGGRTCPDVQPLLNSFPPLTQYSAANRMPPGIRFGSNASLCGFTHKSER</sequence>
<dbReference type="AlphaFoldDB" id="A0A6A4TIH7"/>
<gene>
    <name evidence="2" type="ORF">F2P81_005374</name>
</gene>
<comment type="caution">
    <text evidence="2">The sequence shown here is derived from an EMBL/GenBank/DDBJ whole genome shotgun (WGS) entry which is preliminary data.</text>
</comment>
<protein>
    <submittedName>
        <fullName evidence="2">Uncharacterized protein</fullName>
    </submittedName>
</protein>
<dbReference type="EMBL" id="VEVO01000005">
    <property type="protein sequence ID" value="KAF0041842.1"/>
    <property type="molecule type" value="Genomic_DNA"/>
</dbReference>
<accession>A0A6A4TIH7</accession>
<feature type="region of interest" description="Disordered" evidence="1">
    <location>
        <begin position="1"/>
        <end position="31"/>
    </location>
</feature>
<proteinExistence type="predicted"/>
<evidence type="ECO:0000313" key="2">
    <source>
        <dbReference type="EMBL" id="KAF0041842.1"/>
    </source>
</evidence>
<organism evidence="2 3">
    <name type="scientific">Scophthalmus maximus</name>
    <name type="common">Turbot</name>
    <name type="synonym">Psetta maxima</name>
    <dbReference type="NCBI Taxonomy" id="52904"/>
    <lineage>
        <taxon>Eukaryota</taxon>
        <taxon>Metazoa</taxon>
        <taxon>Chordata</taxon>
        <taxon>Craniata</taxon>
        <taxon>Vertebrata</taxon>
        <taxon>Euteleostomi</taxon>
        <taxon>Actinopterygii</taxon>
        <taxon>Neopterygii</taxon>
        <taxon>Teleostei</taxon>
        <taxon>Neoteleostei</taxon>
        <taxon>Acanthomorphata</taxon>
        <taxon>Carangaria</taxon>
        <taxon>Pleuronectiformes</taxon>
        <taxon>Pleuronectoidei</taxon>
        <taxon>Scophthalmidae</taxon>
        <taxon>Scophthalmus</taxon>
    </lineage>
</organism>
<reference evidence="2 3" key="1">
    <citation type="submission" date="2019-06" db="EMBL/GenBank/DDBJ databases">
        <title>Draft genomes of female and male turbot (Scophthalmus maximus).</title>
        <authorList>
            <person name="Xu H."/>
            <person name="Xu X.-W."/>
            <person name="Shao C."/>
            <person name="Chen S."/>
        </authorList>
    </citation>
    <scope>NUCLEOTIDE SEQUENCE [LARGE SCALE GENOMIC DNA]</scope>
    <source>
        <strain evidence="2">Ysfricsl-2016a</strain>
        <tissue evidence="2">Blood</tissue>
    </source>
</reference>